<feature type="compositionally biased region" description="Basic and acidic residues" evidence="10">
    <location>
        <begin position="579"/>
        <end position="590"/>
    </location>
</feature>
<dbReference type="PROSITE" id="PS50158">
    <property type="entry name" value="ZF_CCHC"/>
    <property type="match status" value="1"/>
</dbReference>
<dbReference type="PANTHER" id="PTHR12942">
    <property type="entry name" value="STEP II SPLICING FACTOR SLU7"/>
    <property type="match status" value="1"/>
</dbReference>
<dbReference type="GO" id="GO:0030628">
    <property type="term" value="F:pre-mRNA 3'-splice site binding"/>
    <property type="evidence" value="ECO:0007669"/>
    <property type="project" value="UniProtKB-UniRule"/>
</dbReference>
<evidence type="ECO:0000256" key="10">
    <source>
        <dbReference type="SAM" id="MobiDB-lite"/>
    </source>
</evidence>
<evidence type="ECO:0000313" key="12">
    <source>
        <dbReference type="EnsemblMetazoa" id="XP_001599545"/>
    </source>
</evidence>
<gene>
    <name evidence="12" type="primary">100114581</name>
</gene>
<evidence type="ECO:0000256" key="1">
    <source>
        <dbReference type="ARBA" id="ARBA00004123"/>
    </source>
</evidence>
<feature type="domain" description="CCHC-type" evidence="11">
    <location>
        <begin position="117"/>
        <end position="130"/>
    </location>
</feature>
<dbReference type="OMA" id="KYAWESQ"/>
<comment type="similarity">
    <text evidence="2 9">Belongs to the SLU7 family.</text>
</comment>
<feature type="compositionally biased region" description="Acidic residues" evidence="10">
    <location>
        <begin position="201"/>
        <end position="220"/>
    </location>
</feature>
<dbReference type="OrthoDB" id="249612at2759"/>
<evidence type="ECO:0000256" key="5">
    <source>
        <dbReference type="ARBA" id="ARBA00022728"/>
    </source>
</evidence>
<sequence length="598" mass="69267">MANPSINASVSQILKNASILEDEPRKKSREDWRKAKELEEARKAGTAPAAVDEEGKDINPHIPQYISATPWYFGASGPTLKHQRPQPEKQKTFSEIDQWYKKGHTNKVATKWRKGACENCGAMGHGRKDCFEKPRKVLAKFTNTNIAPDEHVQPNLSLDYDGKRDRWAGYDPSEHKAIIEEYQKVEEAKKQLRAEKLNSKEEEEEEEEQDSDADEDKYVDEVDMPGTKVDSKQRITVRNLRIREDTAKYLRNLDPNSAYYDPKTRSMRDNPYAGTDREVDYKGENAARFSGDTRNHANAQLFAWDAHEKGVTVHLLAEPTKVELLKQEFDKKKEELKSEARGTVIEKYGGEEHLNAPPPALLLAQTEEYVEYSRTGNIIKGQEKQVIRSRYEEDVYVNNHTSVFGSYWHAGQWGYKCCHSFIKNSYCCGEAGKRAFRDAENYTRGVVQEEEKEEPEAQTSKKANDQEEKLEDKPKTSKKAKESESESSSDSSSESEDDTRTKTERKSKKEKRKNKKQKQKEKRKNKKKDGKEVEDKLKEALRKEEENQREAERLLKMDERKRPYNSMYTATEPTEEEKEAFQMKRMREEDPMAQFMGK</sequence>
<dbReference type="InterPro" id="IPR039974">
    <property type="entry name" value="Splicing_factor_SLU7"/>
</dbReference>
<dbReference type="PANTHER" id="PTHR12942:SF2">
    <property type="entry name" value="PRE-MRNA-SPLICING FACTOR SLU7"/>
    <property type="match status" value="1"/>
</dbReference>
<dbReference type="InterPro" id="IPR021715">
    <property type="entry name" value="Slu7_dom"/>
</dbReference>
<evidence type="ECO:0000256" key="9">
    <source>
        <dbReference type="RuleBase" id="RU367071"/>
    </source>
</evidence>
<feature type="compositionally biased region" description="Basic and acidic residues" evidence="10">
    <location>
        <begin position="462"/>
        <end position="484"/>
    </location>
</feature>
<reference evidence="12" key="1">
    <citation type="submission" date="2021-01" db="UniProtKB">
        <authorList>
            <consortium name="EnsemblMetazoa"/>
        </authorList>
    </citation>
    <scope>IDENTIFICATION</scope>
</reference>
<dbReference type="Pfam" id="PF11708">
    <property type="entry name" value="Slu7"/>
    <property type="match status" value="1"/>
</dbReference>
<comment type="subcellular location">
    <subcellularLocation>
        <location evidence="1 9">Nucleus</location>
    </subcellularLocation>
</comment>
<dbReference type="FunCoup" id="A0A7M7G4W6">
    <property type="interactions" value="2210"/>
</dbReference>
<protein>
    <recommendedName>
        <fullName evidence="3 9">Pre-mRNA-splicing factor SLU7</fullName>
    </recommendedName>
</protein>
<feature type="region of interest" description="Disordered" evidence="10">
    <location>
        <begin position="1"/>
        <end position="60"/>
    </location>
</feature>
<keyword evidence="4 9" id="KW-0507">mRNA processing</keyword>
<keyword evidence="13" id="KW-1185">Reference proteome</keyword>
<feature type="compositionally biased region" description="Basic and acidic residues" evidence="10">
    <location>
        <begin position="22"/>
        <end position="43"/>
    </location>
</feature>
<keyword evidence="5 9" id="KW-0747">Spliceosome</keyword>
<keyword evidence="8" id="KW-0863">Zinc-finger</keyword>
<organism evidence="12 13">
    <name type="scientific">Nasonia vitripennis</name>
    <name type="common">Parasitic wasp</name>
    <dbReference type="NCBI Taxonomy" id="7425"/>
    <lineage>
        <taxon>Eukaryota</taxon>
        <taxon>Metazoa</taxon>
        <taxon>Ecdysozoa</taxon>
        <taxon>Arthropoda</taxon>
        <taxon>Hexapoda</taxon>
        <taxon>Insecta</taxon>
        <taxon>Pterygota</taxon>
        <taxon>Neoptera</taxon>
        <taxon>Endopterygota</taxon>
        <taxon>Hymenoptera</taxon>
        <taxon>Apocrita</taxon>
        <taxon>Proctotrupomorpha</taxon>
        <taxon>Chalcidoidea</taxon>
        <taxon>Pteromalidae</taxon>
        <taxon>Pteromalinae</taxon>
        <taxon>Nasonia</taxon>
    </lineage>
</organism>
<dbReference type="GO" id="GO:0008270">
    <property type="term" value="F:zinc ion binding"/>
    <property type="evidence" value="ECO:0007669"/>
    <property type="project" value="UniProtKB-KW"/>
</dbReference>
<feature type="region of interest" description="Disordered" evidence="10">
    <location>
        <begin position="194"/>
        <end position="220"/>
    </location>
</feature>
<feature type="compositionally biased region" description="Basic and acidic residues" evidence="10">
    <location>
        <begin position="529"/>
        <end position="562"/>
    </location>
</feature>
<evidence type="ECO:0000256" key="3">
    <source>
        <dbReference type="ARBA" id="ARBA00021377"/>
    </source>
</evidence>
<proteinExistence type="inferred from homology"/>
<name>A0A7M7G4W6_NASVI</name>
<dbReference type="Proteomes" id="UP000002358">
    <property type="component" value="Unassembled WGS sequence"/>
</dbReference>
<dbReference type="InterPro" id="IPR001878">
    <property type="entry name" value="Znf_CCHC"/>
</dbReference>
<accession>A0A7M7G4W6</accession>
<dbReference type="GO" id="GO:0000398">
    <property type="term" value="P:mRNA splicing, via spliceosome"/>
    <property type="evidence" value="ECO:0007669"/>
    <property type="project" value="UniProtKB-UniRule"/>
</dbReference>
<comment type="subunit">
    <text evidence="9">Associated with the spliceosome.</text>
</comment>
<evidence type="ECO:0000256" key="7">
    <source>
        <dbReference type="ARBA" id="ARBA00023242"/>
    </source>
</evidence>
<feature type="region of interest" description="Disordered" evidence="10">
    <location>
        <begin position="446"/>
        <end position="598"/>
    </location>
</feature>
<evidence type="ECO:0000256" key="6">
    <source>
        <dbReference type="ARBA" id="ARBA00023187"/>
    </source>
</evidence>
<dbReference type="GO" id="GO:0005681">
    <property type="term" value="C:spliceosomal complex"/>
    <property type="evidence" value="ECO:0007669"/>
    <property type="project" value="UniProtKB-UniRule"/>
</dbReference>
<feature type="compositionally biased region" description="Polar residues" evidence="10">
    <location>
        <begin position="1"/>
        <end position="15"/>
    </location>
</feature>
<evidence type="ECO:0000256" key="2">
    <source>
        <dbReference type="ARBA" id="ARBA00007203"/>
    </source>
</evidence>
<keyword evidence="8" id="KW-0862">Zinc</keyword>
<dbReference type="EnsemblMetazoa" id="XM_001599495">
    <property type="protein sequence ID" value="XP_001599545"/>
    <property type="gene ID" value="LOC100114581"/>
</dbReference>
<dbReference type="SMR" id="A0A7M7G4W6"/>
<evidence type="ECO:0000313" key="13">
    <source>
        <dbReference type="Proteomes" id="UP000002358"/>
    </source>
</evidence>
<dbReference type="InParanoid" id="A0A7M7G4W6"/>
<comment type="function">
    <text evidence="9">Involved in pre-mRNA splicing.</text>
</comment>
<feature type="compositionally biased region" description="Basic residues" evidence="10">
    <location>
        <begin position="505"/>
        <end position="528"/>
    </location>
</feature>
<evidence type="ECO:0000256" key="8">
    <source>
        <dbReference type="PROSITE-ProRule" id="PRU00047"/>
    </source>
</evidence>
<dbReference type="KEGG" id="nvi:100114581"/>
<keyword evidence="8" id="KW-0479">Metal-binding</keyword>
<dbReference type="AlphaFoldDB" id="A0A7M7G4W6"/>
<keyword evidence="6 9" id="KW-0508">mRNA splicing</keyword>
<keyword evidence="7 9" id="KW-0539">Nucleus</keyword>
<evidence type="ECO:0000259" key="11">
    <source>
        <dbReference type="PROSITE" id="PS50158"/>
    </source>
</evidence>
<evidence type="ECO:0000256" key="4">
    <source>
        <dbReference type="ARBA" id="ARBA00022664"/>
    </source>
</evidence>